<keyword evidence="1" id="KW-1133">Transmembrane helix</keyword>
<accession>A0A7W8FUL8</accession>
<feature type="transmembrane region" description="Helical" evidence="1">
    <location>
        <begin position="72"/>
        <end position="96"/>
    </location>
</feature>
<evidence type="ECO:0008006" key="4">
    <source>
        <dbReference type="Google" id="ProtNLM"/>
    </source>
</evidence>
<evidence type="ECO:0000313" key="3">
    <source>
        <dbReference type="Proteomes" id="UP000525923"/>
    </source>
</evidence>
<name>A0A7W8FUL8_9BACL</name>
<feature type="transmembrane region" description="Helical" evidence="1">
    <location>
        <begin position="210"/>
        <end position="234"/>
    </location>
</feature>
<evidence type="ECO:0000313" key="2">
    <source>
        <dbReference type="EMBL" id="MBB5181271.1"/>
    </source>
</evidence>
<feature type="transmembrane region" description="Helical" evidence="1">
    <location>
        <begin position="156"/>
        <end position="178"/>
    </location>
</feature>
<comment type="caution">
    <text evidence="2">The sequence shown here is derived from an EMBL/GenBank/DDBJ whole genome shotgun (WGS) entry which is preliminary data.</text>
</comment>
<keyword evidence="1" id="KW-0472">Membrane</keyword>
<dbReference type="RefSeq" id="WP_135503500.1">
    <property type="nucleotide sequence ID" value="NZ_JACHHE010000008.1"/>
</dbReference>
<dbReference type="Proteomes" id="UP000525923">
    <property type="component" value="Unassembled WGS sequence"/>
</dbReference>
<keyword evidence="3" id="KW-1185">Reference proteome</keyword>
<dbReference type="EMBL" id="JACHHE010000008">
    <property type="protein sequence ID" value="MBB5181271.1"/>
    <property type="molecule type" value="Genomic_DNA"/>
</dbReference>
<feature type="transmembrane region" description="Helical" evidence="1">
    <location>
        <begin position="240"/>
        <end position="261"/>
    </location>
</feature>
<protein>
    <recommendedName>
        <fullName evidence="4">Beta-carotene 15,15'-monooxygenase</fullName>
    </recommendedName>
</protein>
<keyword evidence="1" id="KW-0812">Transmembrane</keyword>
<feature type="transmembrane region" description="Helical" evidence="1">
    <location>
        <begin position="21"/>
        <end position="44"/>
    </location>
</feature>
<evidence type="ECO:0000256" key="1">
    <source>
        <dbReference type="SAM" id="Phobius"/>
    </source>
</evidence>
<reference evidence="2 3" key="1">
    <citation type="submission" date="2020-08" db="EMBL/GenBank/DDBJ databases">
        <title>Genomic Encyclopedia of Type Strains, Phase IV (KMG-IV): sequencing the most valuable type-strain genomes for metagenomic binning, comparative biology and taxonomic classification.</title>
        <authorList>
            <person name="Goeker M."/>
        </authorList>
    </citation>
    <scope>NUCLEOTIDE SEQUENCE [LARGE SCALE GENOMIC DNA]</scope>
    <source>
        <strain evidence="2 3">DSM 15895</strain>
    </source>
</reference>
<sequence length="273" mass="30503">MYLIKKSVELVNRNMVMIVPFLLHFVIVGGVSFIAILGGSLWFFSPGATDDEFYVLDRLIGIVSVSYPLLKIVGVFILVLSLLIQAFVISGGIGMGKEVLKRGSANLSDFYIYGKKYFLKALLIEMMGVVASLLVMLPFFIYLLENISVLLAAGNLSIEFLAIFLVSGIAAAIAYFIAHFSMIPLIKGESGFWKAIRSSFCILLRGYKDAIFFLVVAIMAMTVAIIFSLVLFIIPIFGQVVAAITQFYFLGVLLMWSMMFYDKYKDRQEEFEV</sequence>
<feature type="transmembrane region" description="Helical" evidence="1">
    <location>
        <begin position="117"/>
        <end position="144"/>
    </location>
</feature>
<proteinExistence type="predicted"/>
<gene>
    <name evidence="2" type="ORF">HNQ44_002736</name>
</gene>
<organism evidence="2 3">
    <name type="scientific">Planococcus koreensis</name>
    <dbReference type="NCBI Taxonomy" id="112331"/>
    <lineage>
        <taxon>Bacteria</taxon>
        <taxon>Bacillati</taxon>
        <taxon>Bacillota</taxon>
        <taxon>Bacilli</taxon>
        <taxon>Bacillales</taxon>
        <taxon>Caryophanaceae</taxon>
        <taxon>Planococcus</taxon>
    </lineage>
</organism>
<dbReference type="AlphaFoldDB" id="A0A7W8FUL8"/>